<dbReference type="EnsemblProtists" id="HpaT812934">
    <property type="protein sequence ID" value="HpaP812934"/>
    <property type="gene ID" value="HpaG812934"/>
</dbReference>
<dbReference type="InParanoid" id="M4C1I4"/>
<organism evidence="1 2">
    <name type="scientific">Hyaloperonospora arabidopsidis (strain Emoy2)</name>
    <name type="common">Downy mildew agent</name>
    <name type="synonym">Peronospora arabidopsidis</name>
    <dbReference type="NCBI Taxonomy" id="559515"/>
    <lineage>
        <taxon>Eukaryota</taxon>
        <taxon>Sar</taxon>
        <taxon>Stramenopiles</taxon>
        <taxon>Oomycota</taxon>
        <taxon>Peronosporomycetes</taxon>
        <taxon>Peronosporales</taxon>
        <taxon>Peronosporaceae</taxon>
        <taxon>Hyaloperonospora</taxon>
    </lineage>
</organism>
<dbReference type="AlphaFoldDB" id="M4C1I4"/>
<dbReference type="Proteomes" id="UP000011713">
    <property type="component" value="Unassembled WGS sequence"/>
</dbReference>
<dbReference type="EMBL" id="ABWE02002205">
    <property type="status" value="NOT_ANNOTATED_CDS"/>
    <property type="molecule type" value="Genomic_DNA"/>
</dbReference>
<evidence type="ECO:0000313" key="2">
    <source>
        <dbReference type="Proteomes" id="UP000011713"/>
    </source>
</evidence>
<evidence type="ECO:0000313" key="1">
    <source>
        <dbReference type="EnsemblProtists" id="HpaP812934"/>
    </source>
</evidence>
<dbReference type="HOGENOM" id="CLU_1630202_0_0_1"/>
<reference evidence="2" key="1">
    <citation type="journal article" date="2010" name="Science">
        <title>Signatures of adaptation to obligate biotrophy in the Hyaloperonospora arabidopsidis genome.</title>
        <authorList>
            <person name="Baxter L."/>
            <person name="Tripathy S."/>
            <person name="Ishaque N."/>
            <person name="Boot N."/>
            <person name="Cabral A."/>
            <person name="Kemen E."/>
            <person name="Thines M."/>
            <person name="Ah-Fong A."/>
            <person name="Anderson R."/>
            <person name="Badejoko W."/>
            <person name="Bittner-Eddy P."/>
            <person name="Boore J.L."/>
            <person name="Chibucos M.C."/>
            <person name="Coates M."/>
            <person name="Dehal P."/>
            <person name="Delehaunty K."/>
            <person name="Dong S."/>
            <person name="Downton P."/>
            <person name="Dumas B."/>
            <person name="Fabro G."/>
            <person name="Fronick C."/>
            <person name="Fuerstenberg S.I."/>
            <person name="Fulton L."/>
            <person name="Gaulin E."/>
            <person name="Govers F."/>
            <person name="Hughes L."/>
            <person name="Humphray S."/>
            <person name="Jiang R.H."/>
            <person name="Judelson H."/>
            <person name="Kamoun S."/>
            <person name="Kyung K."/>
            <person name="Meijer H."/>
            <person name="Minx P."/>
            <person name="Morris P."/>
            <person name="Nelson J."/>
            <person name="Phuntumart V."/>
            <person name="Qutob D."/>
            <person name="Rehmany A."/>
            <person name="Rougon-Cardoso A."/>
            <person name="Ryden P."/>
            <person name="Torto-Alalibo T."/>
            <person name="Studholme D."/>
            <person name="Wang Y."/>
            <person name="Win J."/>
            <person name="Wood J."/>
            <person name="Clifton S.W."/>
            <person name="Rogers J."/>
            <person name="Van den Ackerveken G."/>
            <person name="Jones J.D."/>
            <person name="McDowell J.M."/>
            <person name="Beynon J."/>
            <person name="Tyler B.M."/>
        </authorList>
    </citation>
    <scope>NUCLEOTIDE SEQUENCE [LARGE SCALE GENOMIC DNA]</scope>
    <source>
        <strain evidence="2">Emoy2</strain>
    </source>
</reference>
<name>M4C1I4_HYAAE</name>
<keyword evidence="2" id="KW-1185">Reference proteome</keyword>
<proteinExistence type="predicted"/>
<accession>M4C1I4</accession>
<sequence length="163" mass="18311">MANTTCGSKIAPRFTGFGNDVAQLEPHVDWTPWTQLAPQLYSGRPRALTLPRGLLRAVRSVTFSGRDRRCKRSLTRARVERDELQKGKRWTEVASAHARGMVEGVWGEEGGRRSVDEGDLRHARRSRGFTLTFITHQQLQISEWHSSGSFGLRKGGKKSVVVI</sequence>
<dbReference type="VEuPathDB" id="FungiDB:HpaG812934"/>
<protein>
    <submittedName>
        <fullName evidence="1">Uncharacterized protein</fullName>
    </submittedName>
</protein>
<reference evidence="1" key="2">
    <citation type="submission" date="2015-06" db="UniProtKB">
        <authorList>
            <consortium name="EnsemblProtists"/>
        </authorList>
    </citation>
    <scope>IDENTIFICATION</scope>
    <source>
        <strain evidence="1">Emoy2</strain>
    </source>
</reference>